<sequence>MPDYPCNFCSRVLPSSQGLHSHIAQSKDHQEQLRALENELDNNSADDDSQPGLPSPSAYYGSSHYDSDEAPPNLPSPDHDTFGFEDDEPEPVSKRARVEEVEDEQAPPILGREPFVEPYPEEKEAGKIYGRARTNFEEIRVKQQSEGKEPWAPFESEAEWEVARWMMRSGISQRETESFLKLEKIRTGVQPSFHNNCAFLQRIDALPRGPEWTCEPFVVTGDEVDDKGELRTEEVDLWRRDPVECVKELLSNPSFRENMRFAPEKQYRNSDGTNRVYNESWTGDWWWDTQDKLDPGSTIAPLILSSDKTQLSRFSGDKQAWPTGVKMTSADGAIRLVFPLLAAYIADYPEQCLVACCKENSCPKCTVAPKERGGTATYRPRDPTETAATIASHCAGLSPAEFGDQSLRPIKPFWEDLPHCDIFNCMTPDILHQLHKGVFKDHLVSWSTAATLGEEAEVDLRFRAMTPHPTLRHFKKGISLVSQWTGTEFKNMEKIFLGIIAGATSVNVIRALRGVIDFIYYAHFQEHDDNSLAQLDAAWVMFHENKDIFVELEIRKHFNISKLHQMKHYFDMIRMHGTCDGYNSEGTERLHIDYAKMGYLASNKVGYIKQMTKWLYRQEAVYHFTLYLQWSVPRYVAEIINPGGDDEEDWDEAEVEAYSIAKNAPYPNIPIATIVGDYGAADFVWHVEDFLRRQSMPTAIPDHTTFPLPALPAVSEHPVKDTIRADKIQPSNSNSGKKEVPAHFDTVLAAPTAVPSRDGFDDSLEGLGVAQVRLIFRLPTSLGTFDHPLAYVEWFTPLRVFDADLGMYQVSPSTRMQSRRASVIPITQIHRSCHLLPQFKDAIDLSWDTNNVLKECKTFYVSPYLRHHDFYLFRYLASIANNNT</sequence>
<evidence type="ECO:0008006" key="4">
    <source>
        <dbReference type="Google" id="ProtNLM"/>
    </source>
</evidence>
<dbReference type="AlphaFoldDB" id="A0A166JKK5"/>
<feature type="compositionally biased region" description="Acidic residues" evidence="1">
    <location>
        <begin position="38"/>
        <end position="49"/>
    </location>
</feature>
<reference evidence="2 3" key="1">
    <citation type="journal article" date="2016" name="Mol. Biol. Evol.">
        <title>Comparative Genomics of Early-Diverging Mushroom-Forming Fungi Provides Insights into the Origins of Lignocellulose Decay Capabilities.</title>
        <authorList>
            <person name="Nagy L.G."/>
            <person name="Riley R."/>
            <person name="Tritt A."/>
            <person name="Adam C."/>
            <person name="Daum C."/>
            <person name="Floudas D."/>
            <person name="Sun H."/>
            <person name="Yadav J.S."/>
            <person name="Pangilinan J."/>
            <person name="Larsson K.H."/>
            <person name="Matsuura K."/>
            <person name="Barry K."/>
            <person name="Labutti K."/>
            <person name="Kuo R."/>
            <person name="Ohm R.A."/>
            <person name="Bhattacharya S.S."/>
            <person name="Shirouzu T."/>
            <person name="Yoshinaga Y."/>
            <person name="Martin F.M."/>
            <person name="Grigoriev I.V."/>
            <person name="Hibbett D.S."/>
        </authorList>
    </citation>
    <scope>NUCLEOTIDE SEQUENCE [LARGE SCALE GENOMIC DNA]</scope>
    <source>
        <strain evidence="2 3">CBS 109695</strain>
    </source>
</reference>
<name>A0A166JKK5_9AGAM</name>
<proteinExistence type="predicted"/>
<dbReference type="InterPro" id="IPR041078">
    <property type="entry name" value="Plavaka"/>
</dbReference>
<organism evidence="2 3">
    <name type="scientific">Athelia psychrophila</name>
    <dbReference type="NCBI Taxonomy" id="1759441"/>
    <lineage>
        <taxon>Eukaryota</taxon>
        <taxon>Fungi</taxon>
        <taxon>Dikarya</taxon>
        <taxon>Basidiomycota</taxon>
        <taxon>Agaricomycotina</taxon>
        <taxon>Agaricomycetes</taxon>
        <taxon>Agaricomycetidae</taxon>
        <taxon>Atheliales</taxon>
        <taxon>Atheliaceae</taxon>
        <taxon>Athelia</taxon>
    </lineage>
</organism>
<dbReference type="OrthoDB" id="2418900at2759"/>
<evidence type="ECO:0000313" key="2">
    <source>
        <dbReference type="EMBL" id="KZP20961.1"/>
    </source>
</evidence>
<gene>
    <name evidence="2" type="ORF">FIBSPDRAFT_1021562</name>
</gene>
<dbReference type="Pfam" id="PF18759">
    <property type="entry name" value="Plavaka"/>
    <property type="match status" value="2"/>
</dbReference>
<dbReference type="STRING" id="436010.A0A166JKK5"/>
<feature type="region of interest" description="Disordered" evidence="1">
    <location>
        <begin position="35"/>
        <end position="114"/>
    </location>
</feature>
<evidence type="ECO:0000313" key="3">
    <source>
        <dbReference type="Proteomes" id="UP000076532"/>
    </source>
</evidence>
<evidence type="ECO:0000256" key="1">
    <source>
        <dbReference type="SAM" id="MobiDB-lite"/>
    </source>
</evidence>
<accession>A0A166JKK5</accession>
<dbReference type="EMBL" id="KV417551">
    <property type="protein sequence ID" value="KZP20961.1"/>
    <property type="molecule type" value="Genomic_DNA"/>
</dbReference>
<keyword evidence="3" id="KW-1185">Reference proteome</keyword>
<dbReference type="Proteomes" id="UP000076532">
    <property type="component" value="Unassembled WGS sequence"/>
</dbReference>
<protein>
    <recommendedName>
        <fullName evidence="4">C2H2-type domain-containing protein</fullName>
    </recommendedName>
</protein>